<organism evidence="1 2">
    <name type="scientific">Candidatus Nitrospira nitrificans</name>
    <dbReference type="NCBI Taxonomy" id="1742973"/>
    <lineage>
        <taxon>Bacteria</taxon>
        <taxon>Pseudomonadati</taxon>
        <taxon>Nitrospirota</taxon>
        <taxon>Nitrospiria</taxon>
        <taxon>Nitrospirales</taxon>
        <taxon>Nitrospiraceae</taxon>
        <taxon>Nitrospira</taxon>
    </lineage>
</organism>
<protein>
    <submittedName>
        <fullName evidence="1">Uncharacterized protein</fullName>
    </submittedName>
</protein>
<gene>
    <name evidence="1" type="ORF">COMA2_170118</name>
</gene>
<dbReference type="EMBL" id="CZPZ01000009">
    <property type="protein sequence ID" value="CUS34637.1"/>
    <property type="molecule type" value="Genomic_DNA"/>
</dbReference>
<sequence>MKVAVSSLPPPKFADEKLALILLDVDWEAQEDTSHERIDEGNVATCNQWGGSTTAD</sequence>
<evidence type="ECO:0000313" key="2">
    <source>
        <dbReference type="Proteomes" id="UP000198736"/>
    </source>
</evidence>
<name>A0A0S4LDC7_9BACT</name>
<accession>A0A0S4LDC7</accession>
<dbReference type="Proteomes" id="UP000198736">
    <property type="component" value="Unassembled WGS sequence"/>
</dbReference>
<evidence type="ECO:0000313" key="1">
    <source>
        <dbReference type="EMBL" id="CUS34637.1"/>
    </source>
</evidence>
<reference evidence="2" key="1">
    <citation type="submission" date="2015-10" db="EMBL/GenBank/DDBJ databases">
        <authorList>
            <person name="Luecker S."/>
            <person name="Luecker S."/>
        </authorList>
    </citation>
    <scope>NUCLEOTIDE SEQUENCE [LARGE SCALE GENOMIC DNA]</scope>
</reference>
<keyword evidence="2" id="KW-1185">Reference proteome</keyword>
<dbReference type="AlphaFoldDB" id="A0A0S4LDC7"/>
<proteinExistence type="predicted"/>